<keyword evidence="3" id="KW-1185">Reference proteome</keyword>
<sequence>MDNHSFRTWLSQRTDDQLTQLLRLRPDVAHPLPPTMAALATRLRVHASLARAAAELSALQLAVLEAASAAGAEFEAVSVTAIVEVLTPYGASPESIECALEELEDRALLIQEDASVLLTEVLSTLPPSFHVVGTQDLSWVRAALEELDPKQHSLLNALARADGIGHSKDAALDADPTRPIPRLIEAGLLERADGSHVRLTAAVAAVLRGQPPIPLTPVQPHPSEDAQRLNSTGAAQGLEFCRLVADLIAQLSQQPVALNKDGRLGARSCAGLAKTLADPSATETNIACAITVAASAGLIGTGLTSHVPDPLPSEANYLAATRGADEWLELSAAERYSALIDAWLASPWATWESNRPLETETRHSDLPRHKRLVLAGYPLHTPISTEDARIRALSIRPVLGLNLAPERISGVAEEARLLGLLVPSAQEDAATSIASQAAQNEDFEATLLEIVPAEVDQFIVQGDLTLLVPGPPTPELARELNVCAQVDTPGLASTYRFTEATVRRAFDAGRSESELHEWLAGHSMSELPQALMFLISDVARRHGALRGGAIASYLRCADPEILSALMASPQAAQARLRLIADTVAVSELPLAQVVSLAQQAGFHPAAEDSSGATIDLRPEPARLFAQPQVAKGRREAPEPEVLTRAVAAMRERDNPAPEESGADVTALLTAAVRGGRSVSVTAVNAQGAEITSQVTPVSVAGGRVDARNLATGATVRIPLSRIKNVRMN</sequence>
<dbReference type="AlphaFoldDB" id="A0A5C4U661"/>
<reference evidence="2 3" key="1">
    <citation type="submission" date="2019-06" db="EMBL/GenBank/DDBJ databases">
        <authorList>
            <person name="Li J."/>
        </authorList>
    </citation>
    <scope>NUCLEOTIDE SEQUENCE [LARGE SCALE GENOMIC DNA]</scope>
    <source>
        <strain evidence="2 3">LMG 28165</strain>
    </source>
</reference>
<feature type="domain" description="Helicase XPB/Ssl2 N-terminal" evidence="1">
    <location>
        <begin position="458"/>
        <end position="580"/>
    </location>
</feature>
<dbReference type="Pfam" id="PF13625">
    <property type="entry name" value="Helicase_C_3"/>
    <property type="match status" value="1"/>
</dbReference>
<evidence type="ECO:0000313" key="3">
    <source>
        <dbReference type="Proteomes" id="UP000312032"/>
    </source>
</evidence>
<proteinExistence type="predicted"/>
<name>A0A5C4U661_9CORY</name>
<comment type="caution">
    <text evidence="2">The sequence shown here is derived from an EMBL/GenBank/DDBJ whole genome shotgun (WGS) entry which is preliminary data.</text>
</comment>
<organism evidence="2 3">
    <name type="scientific">Corynebacterium tapiri</name>
    <dbReference type="NCBI Taxonomy" id="1448266"/>
    <lineage>
        <taxon>Bacteria</taxon>
        <taxon>Bacillati</taxon>
        <taxon>Actinomycetota</taxon>
        <taxon>Actinomycetes</taxon>
        <taxon>Mycobacteriales</taxon>
        <taxon>Corynebacteriaceae</taxon>
        <taxon>Corynebacterium</taxon>
    </lineage>
</organism>
<gene>
    <name evidence="2" type="ORF">FHE74_00045</name>
</gene>
<dbReference type="OrthoDB" id="3415124at2"/>
<dbReference type="InterPro" id="IPR032830">
    <property type="entry name" value="XPB/Ssl2_N"/>
</dbReference>
<dbReference type="RefSeq" id="WP_139464381.1">
    <property type="nucleotide sequence ID" value="NZ_VDHJ01000001.1"/>
</dbReference>
<evidence type="ECO:0000259" key="1">
    <source>
        <dbReference type="Pfam" id="PF13625"/>
    </source>
</evidence>
<protein>
    <recommendedName>
        <fullName evidence="1">Helicase XPB/Ssl2 N-terminal domain-containing protein</fullName>
    </recommendedName>
</protein>
<dbReference type="Proteomes" id="UP000312032">
    <property type="component" value="Unassembled WGS sequence"/>
</dbReference>
<evidence type="ECO:0000313" key="2">
    <source>
        <dbReference type="EMBL" id="TNM00382.1"/>
    </source>
</evidence>
<dbReference type="EMBL" id="VDHJ01000001">
    <property type="protein sequence ID" value="TNM00382.1"/>
    <property type="molecule type" value="Genomic_DNA"/>
</dbReference>
<accession>A0A5C4U661</accession>